<dbReference type="PANTHER" id="PTHR43567:SF1">
    <property type="entry name" value="FLAVOREDOXIN"/>
    <property type="match status" value="1"/>
</dbReference>
<evidence type="ECO:0000256" key="2">
    <source>
        <dbReference type="ARBA" id="ARBA00022630"/>
    </source>
</evidence>
<accession>A0A9D2CR38</accession>
<dbReference type="Gene3D" id="2.30.110.10">
    <property type="entry name" value="Electron Transport, Fmn-binding Protein, Chain A"/>
    <property type="match status" value="1"/>
</dbReference>
<dbReference type="InterPro" id="IPR052174">
    <property type="entry name" value="Flavoredoxin"/>
</dbReference>
<comment type="similarity">
    <text evidence="3">Belongs to the flavoredoxin family.</text>
</comment>
<comment type="cofactor">
    <cofactor evidence="1">
        <name>FMN</name>
        <dbReference type="ChEBI" id="CHEBI:58210"/>
    </cofactor>
</comment>
<keyword evidence="2" id="KW-0285">Flavoprotein</keyword>
<evidence type="ECO:0000256" key="1">
    <source>
        <dbReference type="ARBA" id="ARBA00001917"/>
    </source>
</evidence>
<dbReference type="SMART" id="SM00903">
    <property type="entry name" value="Flavin_Reduct"/>
    <property type="match status" value="1"/>
</dbReference>
<evidence type="ECO:0000259" key="4">
    <source>
        <dbReference type="SMART" id="SM00903"/>
    </source>
</evidence>
<dbReference type="PANTHER" id="PTHR43567">
    <property type="entry name" value="FLAVOREDOXIN-RELATED-RELATED"/>
    <property type="match status" value="1"/>
</dbReference>
<dbReference type="InterPro" id="IPR002563">
    <property type="entry name" value="Flavin_Rdtase-like_dom"/>
</dbReference>
<dbReference type="Pfam" id="PF01613">
    <property type="entry name" value="Flavin_Reduct"/>
    <property type="match status" value="1"/>
</dbReference>
<dbReference type="AlphaFoldDB" id="A0A9D2CR38"/>
<dbReference type="GO" id="GO:0016646">
    <property type="term" value="F:oxidoreductase activity, acting on the CH-NH group of donors, NAD or NADP as acceptor"/>
    <property type="evidence" value="ECO:0007669"/>
    <property type="project" value="UniProtKB-ARBA"/>
</dbReference>
<proteinExistence type="inferred from homology"/>
<reference evidence="5" key="2">
    <citation type="submission" date="2021-04" db="EMBL/GenBank/DDBJ databases">
        <authorList>
            <person name="Gilroy R."/>
        </authorList>
    </citation>
    <scope>NUCLEOTIDE SEQUENCE</scope>
    <source>
        <strain evidence="5">1345</strain>
    </source>
</reference>
<dbReference type="Proteomes" id="UP000886750">
    <property type="component" value="Unassembled WGS sequence"/>
</dbReference>
<name>A0A9D2CR38_9FIRM</name>
<dbReference type="GO" id="GO:0010181">
    <property type="term" value="F:FMN binding"/>
    <property type="evidence" value="ECO:0007669"/>
    <property type="project" value="InterPro"/>
</dbReference>
<organism evidence="5 6">
    <name type="scientific">Candidatus Borkfalkia excrementigallinarum</name>
    <dbReference type="NCBI Taxonomy" id="2838506"/>
    <lineage>
        <taxon>Bacteria</taxon>
        <taxon>Bacillati</taxon>
        <taxon>Bacillota</taxon>
        <taxon>Clostridia</taxon>
        <taxon>Christensenellales</taxon>
        <taxon>Christensenellaceae</taxon>
        <taxon>Candidatus Borkfalkia</taxon>
    </lineage>
</organism>
<dbReference type="PROSITE" id="PS51257">
    <property type="entry name" value="PROKAR_LIPOPROTEIN"/>
    <property type="match status" value="1"/>
</dbReference>
<evidence type="ECO:0000313" key="5">
    <source>
        <dbReference type="EMBL" id="HIY96704.1"/>
    </source>
</evidence>
<dbReference type="EMBL" id="DXCQ01000028">
    <property type="protein sequence ID" value="HIY96704.1"/>
    <property type="molecule type" value="Genomic_DNA"/>
</dbReference>
<dbReference type="SUPFAM" id="SSF50475">
    <property type="entry name" value="FMN-binding split barrel"/>
    <property type="match status" value="1"/>
</dbReference>
<reference evidence="5" key="1">
    <citation type="journal article" date="2021" name="PeerJ">
        <title>Extensive microbial diversity within the chicken gut microbiome revealed by metagenomics and culture.</title>
        <authorList>
            <person name="Gilroy R."/>
            <person name="Ravi A."/>
            <person name="Getino M."/>
            <person name="Pursley I."/>
            <person name="Horton D.L."/>
            <person name="Alikhan N.F."/>
            <person name="Baker D."/>
            <person name="Gharbi K."/>
            <person name="Hall N."/>
            <person name="Watson M."/>
            <person name="Adriaenssens E.M."/>
            <person name="Foster-Nyarko E."/>
            <person name="Jarju S."/>
            <person name="Secka A."/>
            <person name="Antonio M."/>
            <person name="Oren A."/>
            <person name="Chaudhuri R.R."/>
            <person name="La Ragione R."/>
            <person name="Hildebrand F."/>
            <person name="Pallen M.J."/>
        </authorList>
    </citation>
    <scope>NUCLEOTIDE SEQUENCE</scope>
    <source>
        <strain evidence="5">1345</strain>
    </source>
</reference>
<feature type="domain" description="Flavin reductase like" evidence="4">
    <location>
        <begin position="11"/>
        <end position="149"/>
    </location>
</feature>
<sequence>MKVDLKPTTLLAPVPVVMVACGDMNESDIITVAWAGTVNSEPPMLSVSVRRSRHSFGLIQKSGEFTVNLVDESLLKVCDGCGVVSGRDVDKFKKFGLTKQPCEHIEAPAIAECGVSLECVVRDTVEMPTHVMFIAEIVGATADERWLENGKLRIPDSAPVAYVQNRYVATGKTIGTYGFTAQETHK</sequence>
<evidence type="ECO:0000256" key="3">
    <source>
        <dbReference type="ARBA" id="ARBA00038054"/>
    </source>
</evidence>
<protein>
    <submittedName>
        <fullName evidence="5">Flavin reductase family protein</fullName>
    </submittedName>
</protein>
<gene>
    <name evidence="5" type="ORF">H9729_03370</name>
</gene>
<dbReference type="InterPro" id="IPR012349">
    <property type="entry name" value="Split_barrel_FMN-bd"/>
</dbReference>
<evidence type="ECO:0000313" key="6">
    <source>
        <dbReference type="Proteomes" id="UP000886750"/>
    </source>
</evidence>
<comment type="caution">
    <text evidence="5">The sequence shown here is derived from an EMBL/GenBank/DDBJ whole genome shotgun (WGS) entry which is preliminary data.</text>
</comment>